<keyword evidence="2" id="KW-1185">Reference proteome</keyword>
<reference evidence="1" key="2">
    <citation type="journal article" date="2022" name="New Phytol.">
        <title>Evolutionary transition to the ectomycorrhizal habit in the genomes of a hyperdiverse lineage of mushroom-forming fungi.</title>
        <authorList>
            <person name="Looney B."/>
            <person name="Miyauchi S."/>
            <person name="Morin E."/>
            <person name="Drula E."/>
            <person name="Courty P.E."/>
            <person name="Kohler A."/>
            <person name="Kuo A."/>
            <person name="LaButti K."/>
            <person name="Pangilinan J."/>
            <person name="Lipzen A."/>
            <person name="Riley R."/>
            <person name="Andreopoulos W."/>
            <person name="He G."/>
            <person name="Johnson J."/>
            <person name="Nolan M."/>
            <person name="Tritt A."/>
            <person name="Barry K.W."/>
            <person name="Grigoriev I.V."/>
            <person name="Nagy L.G."/>
            <person name="Hibbett D."/>
            <person name="Henrissat B."/>
            <person name="Matheny P.B."/>
            <person name="Labbe J."/>
            <person name="Martin F.M."/>
        </authorList>
    </citation>
    <scope>NUCLEOTIDE SEQUENCE</scope>
    <source>
        <strain evidence="1">FP105234-sp</strain>
    </source>
</reference>
<accession>A0ACB8RHL3</accession>
<reference evidence="1" key="1">
    <citation type="submission" date="2021-02" db="EMBL/GenBank/DDBJ databases">
        <authorList>
            <consortium name="DOE Joint Genome Institute"/>
            <person name="Ahrendt S."/>
            <person name="Looney B.P."/>
            <person name="Miyauchi S."/>
            <person name="Morin E."/>
            <person name="Drula E."/>
            <person name="Courty P.E."/>
            <person name="Chicoki N."/>
            <person name="Fauchery L."/>
            <person name="Kohler A."/>
            <person name="Kuo A."/>
            <person name="Labutti K."/>
            <person name="Pangilinan J."/>
            <person name="Lipzen A."/>
            <person name="Riley R."/>
            <person name="Andreopoulos W."/>
            <person name="He G."/>
            <person name="Johnson J."/>
            <person name="Barry K.W."/>
            <person name="Grigoriev I.V."/>
            <person name="Nagy L."/>
            <person name="Hibbett D."/>
            <person name="Henrissat B."/>
            <person name="Matheny P.B."/>
            <person name="Labbe J."/>
            <person name="Martin F."/>
        </authorList>
    </citation>
    <scope>NUCLEOTIDE SEQUENCE</scope>
    <source>
        <strain evidence="1">FP105234-sp</strain>
    </source>
</reference>
<comment type="caution">
    <text evidence="1">The sequence shown here is derived from an EMBL/GenBank/DDBJ whole genome shotgun (WGS) entry which is preliminary data.</text>
</comment>
<organism evidence="1 2">
    <name type="scientific">Auriscalpium vulgare</name>
    <dbReference type="NCBI Taxonomy" id="40419"/>
    <lineage>
        <taxon>Eukaryota</taxon>
        <taxon>Fungi</taxon>
        <taxon>Dikarya</taxon>
        <taxon>Basidiomycota</taxon>
        <taxon>Agaricomycotina</taxon>
        <taxon>Agaricomycetes</taxon>
        <taxon>Russulales</taxon>
        <taxon>Auriscalpiaceae</taxon>
        <taxon>Auriscalpium</taxon>
    </lineage>
</organism>
<gene>
    <name evidence="1" type="ORF">FA95DRAFT_1498200</name>
</gene>
<protein>
    <submittedName>
        <fullName evidence="1">Uncharacterized protein</fullName>
    </submittedName>
</protein>
<evidence type="ECO:0000313" key="1">
    <source>
        <dbReference type="EMBL" id="KAI0043676.1"/>
    </source>
</evidence>
<proteinExistence type="predicted"/>
<sequence length="611" mass="67580">MSTKPPAHPPRAAHPLGAARTRLVLGALLAAVACRLYVAYHVGPRDKDVYALCAPPGSLYTVDDRDTTTDCIVVRHDTIDWAGPKRTAAILSRRTAHVPAEQVHAYWHSHYPKRRLSLFHTPPGSIIVPGLSDSHAHILEWGFKEQLPLADCNSVQEILAKIKQYIQSHPEVLDDPTRWITGMGWDQTKWPSGKFPTADDFDREPLLRGRPILLARIDVHAYWVSNRVLELIPALPDEVDGGIIVRGDANKPTGIFVDNAMALIPLPERTHDQMLESFEITMRDALSVGLTSIHDAASSTADIAFYKQSVHSHRTLQIRLYLMGNVVSDEYWGAQIPRLVNYGRDARLTVRAVKLFTDGALGSWGASLLAPYADKPDTTGLLRSSPAVLRNLVGKFYEDGFQVNIHAIGDRANKVVLDIFEDVLGADGVDVRAWQPRIEHVQIMQESDLKRVGRLGVITSVQPTHATSDMWYAETRLGADRIRGAYAYQTLLRSSADGILPLGSDFPVEGINPLLGFYAAVARLSVRRAPVPVCRIRYPAEALTRTQALRGMTRDAAYASFAERERGMLGRGMKADYVVLDRDVMRVPVGELLEAKVLATVVDGRVVYGSI</sequence>
<evidence type="ECO:0000313" key="2">
    <source>
        <dbReference type="Proteomes" id="UP000814033"/>
    </source>
</evidence>
<name>A0ACB8RHL3_9AGAM</name>
<dbReference type="EMBL" id="MU276008">
    <property type="protein sequence ID" value="KAI0043676.1"/>
    <property type="molecule type" value="Genomic_DNA"/>
</dbReference>
<dbReference type="Proteomes" id="UP000814033">
    <property type="component" value="Unassembled WGS sequence"/>
</dbReference>